<dbReference type="InterPro" id="IPR036866">
    <property type="entry name" value="RibonucZ/Hydroxyglut_hydro"/>
</dbReference>
<keyword evidence="3" id="KW-1185">Reference proteome</keyword>
<dbReference type="Proteomes" id="UP000316213">
    <property type="component" value="Unassembled WGS sequence"/>
</dbReference>
<dbReference type="AlphaFoldDB" id="A0A5C6AY96"/>
<dbReference type="Gene3D" id="3.60.15.10">
    <property type="entry name" value="Ribonuclease Z/Hydroxyacylglutathione hydrolase-like"/>
    <property type="match status" value="1"/>
</dbReference>
<dbReference type="GO" id="GO:0016787">
    <property type="term" value="F:hydrolase activity"/>
    <property type="evidence" value="ECO:0007669"/>
    <property type="project" value="UniProtKB-KW"/>
</dbReference>
<proteinExistence type="predicted"/>
<accession>A0A5C6AY96</accession>
<dbReference type="PANTHER" id="PTHR47619">
    <property type="entry name" value="METALLO-HYDROLASE YYCJ-RELATED"/>
    <property type="match status" value="1"/>
</dbReference>
<name>A0A5C6AY96_9BACT</name>
<comment type="caution">
    <text evidence="2">The sequence shown here is derived from an EMBL/GenBank/DDBJ whole genome shotgun (WGS) entry which is preliminary data.</text>
</comment>
<gene>
    <name evidence="2" type="primary">yycJ</name>
    <name evidence="2" type="ORF">Pla100_10180</name>
</gene>
<dbReference type="EC" id="3.-.-.-" evidence="2"/>
<feature type="domain" description="Metallo-beta-lactamase" evidence="1">
    <location>
        <begin position="23"/>
        <end position="194"/>
    </location>
</feature>
<evidence type="ECO:0000313" key="3">
    <source>
        <dbReference type="Proteomes" id="UP000316213"/>
    </source>
</evidence>
<keyword evidence="2" id="KW-0378">Hydrolase</keyword>
<dbReference type="SUPFAM" id="SSF56281">
    <property type="entry name" value="Metallo-hydrolase/oxidoreductase"/>
    <property type="match status" value="1"/>
</dbReference>
<dbReference type="InterPro" id="IPR001279">
    <property type="entry name" value="Metallo-B-lactamas"/>
</dbReference>
<dbReference type="PANTHER" id="PTHR47619:SF1">
    <property type="entry name" value="EXODEOXYRIBONUCLEASE WALJ"/>
    <property type="match status" value="1"/>
</dbReference>
<dbReference type="SMART" id="SM00849">
    <property type="entry name" value="Lactamase_B"/>
    <property type="match status" value="1"/>
</dbReference>
<dbReference type="OrthoDB" id="9781189at2"/>
<dbReference type="InterPro" id="IPR052533">
    <property type="entry name" value="WalJ/YycJ-like"/>
</dbReference>
<reference evidence="2 3" key="1">
    <citation type="submission" date="2019-02" db="EMBL/GenBank/DDBJ databases">
        <title>Deep-cultivation of Planctomycetes and their phenomic and genomic characterization uncovers novel biology.</title>
        <authorList>
            <person name="Wiegand S."/>
            <person name="Jogler M."/>
            <person name="Boedeker C."/>
            <person name="Pinto D."/>
            <person name="Vollmers J."/>
            <person name="Rivas-Marin E."/>
            <person name="Kohn T."/>
            <person name="Peeters S.H."/>
            <person name="Heuer A."/>
            <person name="Rast P."/>
            <person name="Oberbeckmann S."/>
            <person name="Bunk B."/>
            <person name="Jeske O."/>
            <person name="Meyerdierks A."/>
            <person name="Storesund J.E."/>
            <person name="Kallscheuer N."/>
            <person name="Luecker S."/>
            <person name="Lage O.M."/>
            <person name="Pohl T."/>
            <person name="Merkel B.J."/>
            <person name="Hornburger P."/>
            <person name="Mueller R.-W."/>
            <person name="Bruemmer F."/>
            <person name="Labrenz M."/>
            <person name="Spormann A.M."/>
            <person name="Op Den Camp H."/>
            <person name="Overmann J."/>
            <person name="Amann R."/>
            <person name="Jetten M.S.M."/>
            <person name="Mascher T."/>
            <person name="Medema M.H."/>
            <person name="Devos D.P."/>
            <person name="Kaster A.-K."/>
            <person name="Ovreas L."/>
            <person name="Rohde M."/>
            <person name="Galperin M.Y."/>
            <person name="Jogler C."/>
        </authorList>
    </citation>
    <scope>NUCLEOTIDE SEQUENCE [LARGE SCALE GENOMIC DNA]</scope>
    <source>
        <strain evidence="2 3">Pla100</strain>
    </source>
</reference>
<organism evidence="2 3">
    <name type="scientific">Neorhodopirellula pilleata</name>
    <dbReference type="NCBI Taxonomy" id="2714738"/>
    <lineage>
        <taxon>Bacteria</taxon>
        <taxon>Pseudomonadati</taxon>
        <taxon>Planctomycetota</taxon>
        <taxon>Planctomycetia</taxon>
        <taxon>Pirellulales</taxon>
        <taxon>Pirellulaceae</taxon>
        <taxon>Neorhodopirellula</taxon>
    </lineage>
</organism>
<protein>
    <submittedName>
        <fullName evidence="2">Putative metallo-hydrolase YycJ</fullName>
        <ecNumber evidence="2">3.-.-.-</ecNumber>
    </submittedName>
</protein>
<dbReference type="EMBL" id="SJPM01000001">
    <property type="protein sequence ID" value="TWU04082.1"/>
    <property type="molecule type" value="Genomic_DNA"/>
</dbReference>
<sequence>MTSFHATATLGGMEVISLQSGSSGNCVFVRIGQTRLLFDAGISGRKAQTRLALHGHDIHDVDALIVSHDHSDHVSGLGPIHRRFGLPVYMTPATQRVVEKKRNTGRLRDVRNFRSGEELTFGDVNVYTIATPHDAVDGVCFVVEDLVEGTRFGLMTDLGHHFDDLNPWIGELDALMIESNYDDAMLRNGFYPDHLKERIAGRGGHISNDEAAMLVRDHAGANLQWVCLAHLSDENNTPEIAMRTCRRYVSEGLQLFCADRCDVIDPMFISPRISDPQRSHAAMPARQVSLF</sequence>
<evidence type="ECO:0000259" key="1">
    <source>
        <dbReference type="SMART" id="SM00849"/>
    </source>
</evidence>
<dbReference type="RefSeq" id="WP_146576468.1">
    <property type="nucleotide sequence ID" value="NZ_SJPM01000001.1"/>
</dbReference>
<dbReference type="Pfam" id="PF12706">
    <property type="entry name" value="Lactamase_B_2"/>
    <property type="match status" value="1"/>
</dbReference>
<evidence type="ECO:0000313" key="2">
    <source>
        <dbReference type="EMBL" id="TWU04082.1"/>
    </source>
</evidence>